<proteinExistence type="predicted"/>
<dbReference type="AlphaFoldDB" id="A0A7S3AE02"/>
<gene>
    <name evidence="1" type="ORF">HERI1096_LOCUS2467</name>
</gene>
<dbReference type="EMBL" id="HBHX01004507">
    <property type="protein sequence ID" value="CAE0101235.1"/>
    <property type="molecule type" value="Transcribed_RNA"/>
</dbReference>
<sequence length="176" mass="19814">MSFSRDWENFGDTLAPCSVLNSGHFFLRTGGWGVQLFQKAWDLYPAPDPQDWFEQSALMYLLGGCRPECREDLCAGLSQRVECLKRRPVPHCETLQPMSQALHNPGCNWSLGVDVRAKGEMNAWVSDFVRGRDQMIQFAGQSDVMFKVWGMRIFSQRVQGFIPPPAPPSPPSQGCS</sequence>
<accession>A0A7S3AE02</accession>
<evidence type="ECO:0000313" key="1">
    <source>
        <dbReference type="EMBL" id="CAE0101235.1"/>
    </source>
</evidence>
<name>A0A7S3AE02_9EUKA</name>
<protein>
    <submittedName>
        <fullName evidence="1">Uncharacterized protein</fullName>
    </submittedName>
</protein>
<reference evidence="1" key="1">
    <citation type="submission" date="2021-01" db="EMBL/GenBank/DDBJ databases">
        <authorList>
            <person name="Corre E."/>
            <person name="Pelletier E."/>
            <person name="Niang G."/>
            <person name="Scheremetjew M."/>
            <person name="Finn R."/>
            <person name="Kale V."/>
            <person name="Holt S."/>
            <person name="Cochrane G."/>
            <person name="Meng A."/>
            <person name="Brown T."/>
            <person name="Cohen L."/>
        </authorList>
    </citation>
    <scope>NUCLEOTIDE SEQUENCE</scope>
    <source>
        <strain evidence="1">CCMP281</strain>
    </source>
</reference>
<organism evidence="1">
    <name type="scientific">Haptolina ericina</name>
    <dbReference type="NCBI Taxonomy" id="156174"/>
    <lineage>
        <taxon>Eukaryota</taxon>
        <taxon>Haptista</taxon>
        <taxon>Haptophyta</taxon>
        <taxon>Prymnesiophyceae</taxon>
        <taxon>Prymnesiales</taxon>
        <taxon>Prymnesiaceae</taxon>
        <taxon>Haptolina</taxon>
    </lineage>
</organism>